<proteinExistence type="predicted"/>
<name>A0A310SU39_9HYME</name>
<dbReference type="Gene3D" id="1.10.8.20">
    <property type="entry name" value="N-terminal domain of phosphatidylinositol transfer protein sec14p"/>
    <property type="match status" value="1"/>
</dbReference>
<keyword evidence="3" id="KW-1185">Reference proteome</keyword>
<dbReference type="AlphaFoldDB" id="A0A310SU39"/>
<reference evidence="2 3" key="1">
    <citation type="submission" date="2015-07" db="EMBL/GenBank/DDBJ databases">
        <title>The genome of Eufriesea mexicana.</title>
        <authorList>
            <person name="Pan H."/>
            <person name="Kapheim K."/>
        </authorList>
    </citation>
    <scope>NUCLEOTIDE SEQUENCE [LARGE SCALE GENOMIC DNA]</scope>
    <source>
        <strain evidence="2">0111107269</strain>
        <tissue evidence="2">Whole body</tissue>
    </source>
</reference>
<dbReference type="SUPFAM" id="SSF52087">
    <property type="entry name" value="CRAL/TRIO domain"/>
    <property type="match status" value="1"/>
</dbReference>
<gene>
    <name evidence="2" type="ORF">WN48_04664</name>
</gene>
<accession>A0A310SU39</accession>
<protein>
    <submittedName>
        <fullName evidence="2">Clavesin-2</fullName>
    </submittedName>
</protein>
<sequence>MESQKRQGTDHTAAKKIAEGLQLGAYVLKADFDDDDEFFKEIAMKELRETPEVVEQALKDIKEMLKGEPDLLLPDGDEIYQKFLRPCKWYPKSAFELMKRFYKYKQNNPRYCDKLLPSTEKKVLSSGIVIPLPERNASGCRIVVVNCGKQWNTKLISVDEIYRAVMLSLFAAIAEPKSQEKMRNRIHFHGTNRESLIAYTGAKATPVEFGGNMELPDEPLGPKIAEYFCHFEKDFE</sequence>
<dbReference type="EMBL" id="KQ760343">
    <property type="protein sequence ID" value="OAD60849.1"/>
    <property type="molecule type" value="Genomic_DNA"/>
</dbReference>
<evidence type="ECO:0000313" key="3">
    <source>
        <dbReference type="Proteomes" id="UP000250275"/>
    </source>
</evidence>
<dbReference type="PANTHER" id="PTHR10174:SF220">
    <property type="entry name" value="LD41874P"/>
    <property type="match status" value="1"/>
</dbReference>
<dbReference type="InterPro" id="IPR011074">
    <property type="entry name" value="CRAL/TRIO_N_dom"/>
</dbReference>
<dbReference type="Proteomes" id="UP000250275">
    <property type="component" value="Unassembled WGS sequence"/>
</dbReference>
<evidence type="ECO:0000259" key="1">
    <source>
        <dbReference type="SMART" id="SM01100"/>
    </source>
</evidence>
<organism evidence="2 3">
    <name type="scientific">Eufriesea mexicana</name>
    <dbReference type="NCBI Taxonomy" id="516756"/>
    <lineage>
        <taxon>Eukaryota</taxon>
        <taxon>Metazoa</taxon>
        <taxon>Ecdysozoa</taxon>
        <taxon>Arthropoda</taxon>
        <taxon>Hexapoda</taxon>
        <taxon>Insecta</taxon>
        <taxon>Pterygota</taxon>
        <taxon>Neoptera</taxon>
        <taxon>Endopterygota</taxon>
        <taxon>Hymenoptera</taxon>
        <taxon>Apocrita</taxon>
        <taxon>Aculeata</taxon>
        <taxon>Apoidea</taxon>
        <taxon>Anthophila</taxon>
        <taxon>Apidae</taxon>
        <taxon>Eufriesea</taxon>
    </lineage>
</organism>
<dbReference type="Gene3D" id="1.20.5.1200">
    <property type="entry name" value="Alpha-tocopherol transfer"/>
    <property type="match status" value="1"/>
</dbReference>
<dbReference type="OrthoDB" id="75724at2759"/>
<dbReference type="SMART" id="SM01100">
    <property type="entry name" value="CRAL_TRIO_N"/>
    <property type="match status" value="1"/>
</dbReference>
<dbReference type="PANTHER" id="PTHR10174">
    <property type="entry name" value="ALPHA-TOCOPHEROL TRANSFER PROTEIN-RELATED"/>
    <property type="match status" value="1"/>
</dbReference>
<dbReference type="InterPro" id="IPR036865">
    <property type="entry name" value="CRAL-TRIO_dom_sf"/>
</dbReference>
<feature type="non-terminal residue" evidence="2">
    <location>
        <position position="236"/>
    </location>
</feature>
<dbReference type="SUPFAM" id="SSF46938">
    <property type="entry name" value="CRAL/TRIO N-terminal domain"/>
    <property type="match status" value="1"/>
</dbReference>
<dbReference type="GO" id="GO:0016020">
    <property type="term" value="C:membrane"/>
    <property type="evidence" value="ECO:0007669"/>
    <property type="project" value="TreeGrafter"/>
</dbReference>
<feature type="domain" description="CRAL/TRIO N-terminal" evidence="1">
    <location>
        <begin position="76"/>
        <end position="101"/>
    </location>
</feature>
<evidence type="ECO:0000313" key="2">
    <source>
        <dbReference type="EMBL" id="OAD60849.1"/>
    </source>
</evidence>
<dbReference type="InterPro" id="IPR036273">
    <property type="entry name" value="CRAL/TRIO_N_dom_sf"/>
</dbReference>
<dbReference type="GO" id="GO:1902936">
    <property type="term" value="F:phosphatidylinositol bisphosphate binding"/>
    <property type="evidence" value="ECO:0007669"/>
    <property type="project" value="TreeGrafter"/>
</dbReference>
<dbReference type="Gene3D" id="3.40.525.10">
    <property type="entry name" value="CRAL-TRIO lipid binding domain"/>
    <property type="match status" value="1"/>
</dbReference>